<dbReference type="InterPro" id="IPR027056">
    <property type="entry name" value="Gluconate_2DH_su3"/>
</dbReference>
<reference evidence="2" key="1">
    <citation type="submission" date="2016-01" db="EMBL/GenBank/DDBJ databases">
        <authorList>
            <person name="Peeters Charlotte."/>
        </authorList>
    </citation>
    <scope>NUCLEOTIDE SEQUENCE [LARGE SCALE GENOMIC DNA]</scope>
</reference>
<sequence>MIVEYYFEDSSVKKIGITPGRRAFIRVVAGSAPAAVGGVAALVGGDLSVQADEESAKSYRPRYFNAAEWDTLTALVDRLIPADGTGPGALQAGVPQFIDMQMDQPWGHGHLWYMQGPFAPDADPLFGYQQPYAPRDLYRIALSGVDDATKRAHNDKLPKSLDAARRDALLRQMESNELDIGKVHSGVFFGLLLQNTYEGYFCDPVHGGNRNMAAWEMIGFPGARADYMDWVRQYGAKYPLPPVSRR</sequence>
<accession>A0A158DSY3</accession>
<proteinExistence type="predicted"/>
<evidence type="ECO:0000313" key="2">
    <source>
        <dbReference type="Proteomes" id="UP000054624"/>
    </source>
</evidence>
<dbReference type="Proteomes" id="UP000054624">
    <property type="component" value="Unassembled WGS sequence"/>
</dbReference>
<name>A0A158DSY3_9BURK</name>
<keyword evidence="2" id="KW-1185">Reference proteome</keyword>
<gene>
    <name evidence="1" type="ORF">AWB76_07444</name>
</gene>
<protein>
    <submittedName>
        <fullName evidence="1">Gluconate 2-dehydrogenase (Acceptor)</fullName>
    </submittedName>
</protein>
<dbReference type="EMBL" id="FCOI02000052">
    <property type="protein sequence ID" value="SAK97695.1"/>
    <property type="molecule type" value="Genomic_DNA"/>
</dbReference>
<dbReference type="Pfam" id="PF13618">
    <property type="entry name" value="Gluconate_2-dh3"/>
    <property type="match status" value="1"/>
</dbReference>
<dbReference type="STRING" id="1777137.AWB76_07444"/>
<dbReference type="AlphaFoldDB" id="A0A158DSY3"/>
<evidence type="ECO:0000313" key="1">
    <source>
        <dbReference type="EMBL" id="SAK97695.1"/>
    </source>
</evidence>
<organism evidence="1 2">
    <name type="scientific">Caballeronia temeraria</name>
    <dbReference type="NCBI Taxonomy" id="1777137"/>
    <lineage>
        <taxon>Bacteria</taxon>
        <taxon>Pseudomonadati</taxon>
        <taxon>Pseudomonadota</taxon>
        <taxon>Betaproteobacteria</taxon>
        <taxon>Burkholderiales</taxon>
        <taxon>Burkholderiaceae</taxon>
        <taxon>Caballeronia</taxon>
    </lineage>
</organism>